<protein>
    <recommendedName>
        <fullName evidence="1">DUF4439 domain-containing protein</fullName>
    </recommendedName>
</protein>
<dbReference type="Proteomes" id="UP001500621">
    <property type="component" value="Unassembled WGS sequence"/>
</dbReference>
<proteinExistence type="predicted"/>
<evidence type="ECO:0000259" key="1">
    <source>
        <dbReference type="Pfam" id="PF14530"/>
    </source>
</evidence>
<dbReference type="RefSeq" id="WP_345268650.1">
    <property type="nucleotide sequence ID" value="NZ_BAABIM010000004.1"/>
</dbReference>
<accession>A0ABP8WTB3</accession>
<dbReference type="EMBL" id="BAABIM010000004">
    <property type="protein sequence ID" value="GAA4695119.1"/>
    <property type="molecule type" value="Genomic_DNA"/>
</dbReference>
<dbReference type="Pfam" id="PF14530">
    <property type="entry name" value="DUF4439"/>
    <property type="match status" value="1"/>
</dbReference>
<dbReference type="InterPro" id="IPR009078">
    <property type="entry name" value="Ferritin-like_SF"/>
</dbReference>
<feature type="domain" description="DUF4439" evidence="1">
    <location>
        <begin position="18"/>
        <end position="151"/>
    </location>
</feature>
<name>A0ABP8WTB3_9ACTN</name>
<organism evidence="2 3">
    <name type="scientific">Nocardioides nanhaiensis</name>
    <dbReference type="NCBI Taxonomy" id="1476871"/>
    <lineage>
        <taxon>Bacteria</taxon>
        <taxon>Bacillati</taxon>
        <taxon>Actinomycetota</taxon>
        <taxon>Actinomycetes</taxon>
        <taxon>Propionibacteriales</taxon>
        <taxon>Nocardioidaceae</taxon>
        <taxon>Nocardioides</taxon>
    </lineage>
</organism>
<keyword evidence="3" id="KW-1185">Reference proteome</keyword>
<gene>
    <name evidence="2" type="ORF">GCM10023226_36850</name>
</gene>
<comment type="caution">
    <text evidence="2">The sequence shown here is derived from an EMBL/GenBank/DDBJ whole genome shotgun (WGS) entry which is preliminary data.</text>
</comment>
<dbReference type="SUPFAM" id="SSF47240">
    <property type="entry name" value="Ferritin-like"/>
    <property type="match status" value="1"/>
</dbReference>
<reference evidence="3" key="1">
    <citation type="journal article" date="2019" name="Int. J. Syst. Evol. Microbiol.">
        <title>The Global Catalogue of Microorganisms (GCM) 10K type strain sequencing project: providing services to taxonomists for standard genome sequencing and annotation.</title>
        <authorList>
            <consortium name="The Broad Institute Genomics Platform"/>
            <consortium name="The Broad Institute Genome Sequencing Center for Infectious Disease"/>
            <person name="Wu L."/>
            <person name="Ma J."/>
        </authorList>
    </citation>
    <scope>NUCLEOTIDE SEQUENCE [LARGE SCALE GENOMIC DNA]</scope>
    <source>
        <strain evidence="3">JCM 18127</strain>
    </source>
</reference>
<dbReference type="InterPro" id="IPR012347">
    <property type="entry name" value="Ferritin-like"/>
</dbReference>
<evidence type="ECO:0000313" key="2">
    <source>
        <dbReference type="EMBL" id="GAA4695119.1"/>
    </source>
</evidence>
<dbReference type="Gene3D" id="1.20.1260.10">
    <property type="match status" value="1"/>
</dbReference>
<dbReference type="InterPro" id="IPR029447">
    <property type="entry name" value="DUF4439"/>
</dbReference>
<sequence>MSTPAGTTPAATGHLDGLQSALATQHAALYVVGALGAQTSASATPDLFELLVATYAEHRTRRDELSALVRAEGAEPVAAETAYALPPDLTTPTAVTAAGLDVQRSCSAAWAYLVGTSPRAERDYALQALKMTAVRELAFRGTPEMFPGTDEYADR</sequence>
<evidence type="ECO:0000313" key="3">
    <source>
        <dbReference type="Proteomes" id="UP001500621"/>
    </source>
</evidence>